<dbReference type="OrthoDB" id="5876363at2759"/>
<dbReference type="GO" id="GO:0008270">
    <property type="term" value="F:zinc ion binding"/>
    <property type="evidence" value="ECO:0007669"/>
    <property type="project" value="UniProtKB-KW"/>
</dbReference>
<dbReference type="GO" id="GO:0006357">
    <property type="term" value="P:regulation of transcription by RNA polymerase II"/>
    <property type="evidence" value="ECO:0007669"/>
    <property type="project" value="TreeGrafter"/>
</dbReference>
<dbReference type="Pfam" id="PF00628">
    <property type="entry name" value="PHD"/>
    <property type="match status" value="1"/>
</dbReference>
<dbReference type="GO" id="GO:0032221">
    <property type="term" value="C:Rpd3S complex"/>
    <property type="evidence" value="ECO:0007669"/>
    <property type="project" value="TreeGrafter"/>
</dbReference>
<evidence type="ECO:0000256" key="2">
    <source>
        <dbReference type="ARBA" id="ARBA00022771"/>
    </source>
</evidence>
<dbReference type="PANTHER" id="PTHR47636:SF1">
    <property type="entry name" value="TRANSCRIPTIONAL REGULATORY PROTEIN RCO1"/>
    <property type="match status" value="1"/>
</dbReference>
<evidence type="ECO:0000256" key="3">
    <source>
        <dbReference type="ARBA" id="ARBA00022833"/>
    </source>
</evidence>
<accession>A0A0J9XHD4</accession>
<dbReference type="SMART" id="SM00249">
    <property type="entry name" value="PHD"/>
    <property type="match status" value="1"/>
</dbReference>
<dbReference type="SUPFAM" id="SSF57903">
    <property type="entry name" value="FYVE/PHD zinc finger"/>
    <property type="match status" value="1"/>
</dbReference>
<sequence length="116" mass="13149">MAMRSTVMITKNSRMKIPIRSPSPREPVKRRYRKSRLVGIDILPAQVSQSTHSLDPSIENDDFCSTCRGISEFLCCEACPKSFHLDYLDSLLEVDSLPEGQWFCQECQAKQAPPLS</sequence>
<protein>
    <recommendedName>
        <fullName evidence="4">Zinc finger PHD-type domain-containing protein</fullName>
    </recommendedName>
</protein>
<dbReference type="InterPro" id="IPR001965">
    <property type="entry name" value="Znf_PHD"/>
</dbReference>
<dbReference type="InterPro" id="IPR013083">
    <property type="entry name" value="Znf_RING/FYVE/PHD"/>
</dbReference>
<evidence type="ECO:0000313" key="6">
    <source>
        <dbReference type="Proteomes" id="UP000242525"/>
    </source>
</evidence>
<reference evidence="5" key="1">
    <citation type="submission" date="2014-03" db="EMBL/GenBank/DDBJ databases">
        <authorList>
            <person name="Casaregola S."/>
        </authorList>
    </citation>
    <scope>NUCLEOTIDE SEQUENCE [LARGE SCALE GENOMIC DNA]</scope>
    <source>
        <strain evidence="5">CLIB 918</strain>
    </source>
</reference>
<dbReference type="InterPro" id="IPR019787">
    <property type="entry name" value="Znf_PHD-finger"/>
</dbReference>
<dbReference type="PANTHER" id="PTHR47636">
    <property type="entry name" value="TRANSCRIPTIONAL REGULATORY PROTEIN RCO1"/>
    <property type="match status" value="1"/>
</dbReference>
<evidence type="ECO:0000256" key="1">
    <source>
        <dbReference type="ARBA" id="ARBA00022723"/>
    </source>
</evidence>
<gene>
    <name evidence="5" type="ORF">BN980_GECA14s02936g</name>
</gene>
<dbReference type="STRING" id="1173061.A0A0J9XHD4"/>
<keyword evidence="1" id="KW-0479">Metal-binding</keyword>
<evidence type="ECO:0000259" key="4">
    <source>
        <dbReference type="SMART" id="SM00249"/>
    </source>
</evidence>
<dbReference type="InterPro" id="IPR011011">
    <property type="entry name" value="Znf_FYVE_PHD"/>
</dbReference>
<dbReference type="EMBL" id="CCBN010000014">
    <property type="protein sequence ID" value="CDO56328.1"/>
    <property type="molecule type" value="Genomic_DNA"/>
</dbReference>
<keyword evidence="3" id="KW-0862">Zinc</keyword>
<keyword evidence="2" id="KW-0863">Zinc-finger</keyword>
<dbReference type="AlphaFoldDB" id="A0A0J9XHD4"/>
<organism evidence="5 6">
    <name type="scientific">Geotrichum candidum</name>
    <name type="common">Oospora lactis</name>
    <name type="synonym">Dipodascus geotrichum</name>
    <dbReference type="NCBI Taxonomy" id="1173061"/>
    <lineage>
        <taxon>Eukaryota</taxon>
        <taxon>Fungi</taxon>
        <taxon>Dikarya</taxon>
        <taxon>Ascomycota</taxon>
        <taxon>Saccharomycotina</taxon>
        <taxon>Dipodascomycetes</taxon>
        <taxon>Dipodascales</taxon>
        <taxon>Dipodascaceae</taxon>
        <taxon>Geotrichum</taxon>
    </lineage>
</organism>
<proteinExistence type="predicted"/>
<comment type="caution">
    <text evidence="5">The sequence shown here is derived from an EMBL/GenBank/DDBJ whole genome shotgun (WGS) entry which is preliminary data.</text>
</comment>
<dbReference type="Proteomes" id="UP000242525">
    <property type="component" value="Unassembled WGS sequence"/>
</dbReference>
<name>A0A0J9XHD4_GEOCN</name>
<keyword evidence="6" id="KW-1185">Reference proteome</keyword>
<evidence type="ECO:0000313" key="5">
    <source>
        <dbReference type="EMBL" id="CDO56328.1"/>
    </source>
</evidence>
<dbReference type="InterPro" id="IPR052819">
    <property type="entry name" value="Chromatin_regulatory_protein"/>
</dbReference>
<dbReference type="Gene3D" id="3.30.40.10">
    <property type="entry name" value="Zinc/RING finger domain, C3HC4 (zinc finger)"/>
    <property type="match status" value="1"/>
</dbReference>
<feature type="domain" description="Zinc finger PHD-type" evidence="4">
    <location>
        <begin position="63"/>
        <end position="108"/>
    </location>
</feature>